<comment type="caution">
    <text evidence="2">The sequence shown here is derived from an EMBL/GenBank/DDBJ whole genome shotgun (WGS) entry which is preliminary data.</text>
</comment>
<organism evidence="2 3">
    <name type="scientific">Coniochaeta hoffmannii</name>
    <dbReference type="NCBI Taxonomy" id="91930"/>
    <lineage>
        <taxon>Eukaryota</taxon>
        <taxon>Fungi</taxon>
        <taxon>Dikarya</taxon>
        <taxon>Ascomycota</taxon>
        <taxon>Pezizomycotina</taxon>
        <taxon>Sordariomycetes</taxon>
        <taxon>Sordariomycetidae</taxon>
        <taxon>Coniochaetales</taxon>
        <taxon>Coniochaetaceae</taxon>
        <taxon>Coniochaeta</taxon>
    </lineage>
</organism>
<gene>
    <name evidence="2" type="ORF">NKR19_g3134</name>
</gene>
<feature type="region of interest" description="Disordered" evidence="1">
    <location>
        <begin position="96"/>
        <end position="124"/>
    </location>
</feature>
<feature type="compositionally biased region" description="Low complexity" evidence="1">
    <location>
        <begin position="100"/>
        <end position="124"/>
    </location>
</feature>
<keyword evidence="3" id="KW-1185">Reference proteome</keyword>
<evidence type="ECO:0000313" key="2">
    <source>
        <dbReference type="EMBL" id="KAJ9160513.1"/>
    </source>
</evidence>
<dbReference type="Proteomes" id="UP001174691">
    <property type="component" value="Unassembled WGS sequence"/>
</dbReference>
<proteinExistence type="predicted"/>
<protein>
    <submittedName>
        <fullName evidence="2">Uncharacterized protein</fullName>
    </submittedName>
</protein>
<accession>A0AA38RXG7</accession>
<name>A0AA38RXG7_9PEZI</name>
<sequence>MSLNPTWAINDWDKQDNQWGPQGVVYMLPEAAPLKDQLWHAESSADNFEQLANKQKGQAKKGFFGSKVGKGLNGGRDEAKYRYKARIARDHANAIKKKMQQPAPVAKKQPAPVAQKQPAPATPAMNKEAIKTGAFGTEKQQAAAERTDSQKEAFDLTVQGVGLAKDSKDLVKTLKTPISGLQKGSGLIEARDQGGFGELQQIVKLALAKSPKEAYEVALERREIYLRVNVVNEAAAKIVHTDTYFPVSALRRTSLPEMGPFSLRPIDPRNKQGTFALLGGASGDGIFRKIVTNGRFVRAGIAFCAETPDKKAHMDFSVGFDWEPGIAVISEGSSGVSVVEGRKVEEAFRKAKNNPEAEVTAGGLRVFVAIKGQVVVIGVGRAKSQTSAWLAKGEQDVSGPGRLASFQHGSD</sequence>
<reference evidence="2" key="1">
    <citation type="submission" date="2022-07" db="EMBL/GenBank/DDBJ databases">
        <title>Fungi with potential for degradation of polypropylene.</title>
        <authorList>
            <person name="Gostincar C."/>
        </authorList>
    </citation>
    <scope>NUCLEOTIDE SEQUENCE</scope>
    <source>
        <strain evidence="2">EXF-13287</strain>
    </source>
</reference>
<dbReference type="AlphaFoldDB" id="A0AA38RXG7"/>
<dbReference type="EMBL" id="JANBVN010000034">
    <property type="protein sequence ID" value="KAJ9160513.1"/>
    <property type="molecule type" value="Genomic_DNA"/>
</dbReference>
<evidence type="ECO:0000256" key="1">
    <source>
        <dbReference type="SAM" id="MobiDB-lite"/>
    </source>
</evidence>
<evidence type="ECO:0000313" key="3">
    <source>
        <dbReference type="Proteomes" id="UP001174691"/>
    </source>
</evidence>